<proteinExistence type="predicted"/>
<keyword evidence="2" id="KW-1185">Reference proteome</keyword>
<dbReference type="EMBL" id="CP031047">
    <property type="protein sequence ID" value="QDZ24814.1"/>
    <property type="molecule type" value="Genomic_DNA"/>
</dbReference>
<accession>A0A5B8MZI0</accession>
<dbReference type="SUPFAM" id="SSF57938">
    <property type="entry name" value="DnaJ/Hsp40 cysteine-rich domain"/>
    <property type="match status" value="1"/>
</dbReference>
<evidence type="ECO:0000313" key="1">
    <source>
        <dbReference type="EMBL" id="QDZ24814.1"/>
    </source>
</evidence>
<protein>
    <submittedName>
        <fullName evidence="1">Uncharacterized protein</fullName>
    </submittedName>
</protein>
<dbReference type="STRING" id="1764295.A0A5B8MZI0"/>
<organism evidence="1 2">
    <name type="scientific">Chloropicon primus</name>
    <dbReference type="NCBI Taxonomy" id="1764295"/>
    <lineage>
        <taxon>Eukaryota</taxon>
        <taxon>Viridiplantae</taxon>
        <taxon>Chlorophyta</taxon>
        <taxon>Chloropicophyceae</taxon>
        <taxon>Chloropicales</taxon>
        <taxon>Chloropicaceae</taxon>
        <taxon>Chloropicon</taxon>
    </lineage>
</organism>
<dbReference type="InterPro" id="IPR036410">
    <property type="entry name" value="HSP_DnaJ_Cys-rich_dom_sf"/>
</dbReference>
<reference evidence="1 2" key="1">
    <citation type="submission" date="2018-07" db="EMBL/GenBank/DDBJ databases">
        <title>The complete nuclear genome of the prasinophyte Chloropicon primus (CCMP1205).</title>
        <authorList>
            <person name="Pombert J.-F."/>
            <person name="Otis C."/>
            <person name="Turmel M."/>
            <person name="Lemieux C."/>
        </authorList>
    </citation>
    <scope>NUCLEOTIDE SEQUENCE [LARGE SCALE GENOMIC DNA]</scope>
    <source>
        <strain evidence="1 2">CCMP1205</strain>
    </source>
</reference>
<dbReference type="OrthoDB" id="3355217at2759"/>
<dbReference type="AlphaFoldDB" id="A0A5B8MZI0"/>
<evidence type="ECO:0000313" key="2">
    <source>
        <dbReference type="Proteomes" id="UP000316726"/>
    </source>
</evidence>
<sequence>MTGGLSGKVCYCGAREEGVLLAKTKTYKLHRMRNVAMREKVAEKANTNLNAYFMVAKERNSSVALLEGRAEPVEGQTCSQCQGLGKCDCFHCQGLGRANYTSTAVLPRGTYPVWCAECGGGGVVYCFKCQGTGKKLFAEGIGFRLPHDDELKDP</sequence>
<dbReference type="Proteomes" id="UP000316726">
    <property type="component" value="Chromosome 14"/>
</dbReference>
<gene>
    <name evidence="1" type="ORF">A3770_14p73320</name>
</gene>
<name>A0A5B8MZI0_9CHLO</name>